<dbReference type="GO" id="GO:0005524">
    <property type="term" value="F:ATP binding"/>
    <property type="evidence" value="ECO:0007669"/>
    <property type="project" value="UniProtKB-KW"/>
</dbReference>
<dbReference type="InterPro" id="IPR051162">
    <property type="entry name" value="T4SS_component"/>
</dbReference>
<dbReference type="STRING" id="1565605.PG1C_09405"/>
<accession>A0A0C5J0N0</accession>
<dbReference type="InterPro" id="IPR018145">
    <property type="entry name" value="CagE_TrbE_VirB_cntrl_dom"/>
</dbReference>
<dbReference type="InterPro" id="IPR027417">
    <property type="entry name" value="P-loop_NTPase"/>
</dbReference>
<dbReference type="InterPro" id="IPR004346">
    <property type="entry name" value="CagE_TrbE_VirB"/>
</dbReference>
<dbReference type="KEGG" id="rbu:PG1C_09405"/>
<protein>
    <recommendedName>
        <fullName evidence="4">CagE TrbE VirB component of type IV transporter system central domain-containing protein</fullName>
    </recommendedName>
</protein>
<feature type="domain" description="CagE TrbE VirB component of type IV transporter system central" evidence="4">
    <location>
        <begin position="198"/>
        <end position="402"/>
    </location>
</feature>
<organism evidence="5 6">
    <name type="scientific">Rugosibacter aromaticivorans</name>
    <dbReference type="NCBI Taxonomy" id="1565605"/>
    <lineage>
        <taxon>Bacteria</taxon>
        <taxon>Pseudomonadati</taxon>
        <taxon>Pseudomonadota</taxon>
        <taxon>Betaproteobacteria</taxon>
        <taxon>Nitrosomonadales</taxon>
        <taxon>Sterolibacteriaceae</taxon>
        <taxon>Rugosibacter</taxon>
    </lineage>
</organism>
<dbReference type="PANTHER" id="PTHR30121">
    <property type="entry name" value="UNCHARACTERIZED PROTEIN YJGR-RELATED"/>
    <property type="match status" value="1"/>
</dbReference>
<evidence type="ECO:0000256" key="1">
    <source>
        <dbReference type="ARBA" id="ARBA00006512"/>
    </source>
</evidence>
<proteinExistence type="inferred from homology"/>
<evidence type="ECO:0000256" key="3">
    <source>
        <dbReference type="ARBA" id="ARBA00022840"/>
    </source>
</evidence>
<gene>
    <name evidence="5" type="ORF">PG1C_09405</name>
</gene>
<dbReference type="Gene3D" id="3.40.50.300">
    <property type="entry name" value="P-loop containing nucleotide triphosphate hydrolases"/>
    <property type="match status" value="2"/>
</dbReference>
<dbReference type="EMBL" id="CP010554">
    <property type="protein sequence ID" value="AJP48602.1"/>
    <property type="molecule type" value="Genomic_DNA"/>
</dbReference>
<evidence type="ECO:0000256" key="2">
    <source>
        <dbReference type="ARBA" id="ARBA00022741"/>
    </source>
</evidence>
<dbReference type="HOGENOM" id="CLU_008341_3_0_4"/>
<dbReference type="PATRIC" id="fig|1565605.3.peg.2002"/>
<name>A0A0C5J0N0_9PROT</name>
<dbReference type="AlphaFoldDB" id="A0A0C5J0N0"/>
<reference evidence="5 6" key="1">
    <citation type="journal article" date="2015" name="Genome Announc.">
        <title>Complete Genome Sequence of a Novel Bacterium within the Family Rhodocyclaceae That Degrades Polycyclic Aromatic Hydrocarbons.</title>
        <authorList>
            <person name="Singleton D.R."/>
            <person name="Dickey A.N."/>
            <person name="Scholl E.H."/>
            <person name="Wright F.A."/>
            <person name="Aitken M.D."/>
        </authorList>
    </citation>
    <scope>NUCLEOTIDE SEQUENCE [LARGE SCALE GENOMIC DNA]</scope>
    <source>
        <strain evidence="6">PG1-Ca6</strain>
    </source>
</reference>
<keyword evidence="2" id="KW-0547">Nucleotide-binding</keyword>
<dbReference type="NCBIfam" id="TIGR00929">
    <property type="entry name" value="VirB4_CagE"/>
    <property type="match status" value="1"/>
</dbReference>
<comment type="similarity">
    <text evidence="1">Belongs to the TrbE/VirB4 family.</text>
</comment>
<keyword evidence="6" id="KW-1185">Reference proteome</keyword>
<sequence length="812" mass="93406">MTLTNLGLSFGDLFDSTAPAGSDAKRKECRLRKFIPYVAHYDESTLLTEDDQLIQIVKLEGLAFQTRDEEDLKRQKRFRNRLIRSIAKSDFGVTVHVVRRRHFEYPEGDFPNRFCAELNAAWQRKHEQNEQYVNEIYLSIIKFPYKSGVVVGAKDRFAYMSHKRQRDKLDYWRRRCAQELHDVTRRVLQSLSAYEPRLLGMYRKHDGWHSDALRFLYYLINWQDTEVRVPRMPIRDYLGKNRPIFGNEAMEVRGWTQSQLGAFLSVKEYPDLTDYDMLDKFLNLPVEMVITQSYHFEDRPTSTKEIEVQQKRLDQSEDKAADQIDDLTDAMSDVASGRVAMGWHHLSVLVKAADNQLSSLDRALVSVEDCFIDLNIQATRETLNLEACFWAQLPGNFQYVARKRRISTANLAGFASLHNFARGRPDGNWWGKAITVLETESKTPYYLNFHVGQGPYSPGHVHVAAPTGTGKSTLINLLLAQVQKINPRIFYFDDKNGGEIFARACGAAVTDVAMGEPSGFNPLSLPDTPVNRAFLSQWLENRVAASGMPLDADERQVIQAAIDGSYRHPASERNLIEIASYFGLARGGSLRSRLATWLPGGKYAGLFDNAHDRFKLDARFCYFNTTRIIQDESALLAVLEYLFHRIDLIMDGEPFIIVLEEGWKLRRSAYFRARIDDWLMTIRKKNGVVIFITPDLKLSHDEQSDSLVKQPVTFLYFACDRADEHDYRKVFGLSQREFELVREWEPEERLALVKHGNDSVVVRTGLDTPDLRRFLPVLSGNEGNLRLMHSIMHELDSEDPEAWLPVFMENAK</sequence>
<evidence type="ECO:0000259" key="4">
    <source>
        <dbReference type="Pfam" id="PF03135"/>
    </source>
</evidence>
<dbReference type="Proteomes" id="UP000061603">
    <property type="component" value="Chromosome"/>
</dbReference>
<dbReference type="PANTHER" id="PTHR30121:SF12">
    <property type="entry name" value="TYPE IV SECRETION SYSTEM PROTEIN CAGE"/>
    <property type="match status" value="1"/>
</dbReference>
<keyword evidence="3" id="KW-0067">ATP-binding</keyword>
<evidence type="ECO:0000313" key="6">
    <source>
        <dbReference type="Proteomes" id="UP000061603"/>
    </source>
</evidence>
<dbReference type="Pfam" id="PF03135">
    <property type="entry name" value="CagE_TrbE_VirB"/>
    <property type="match status" value="1"/>
</dbReference>
<evidence type="ECO:0000313" key="5">
    <source>
        <dbReference type="EMBL" id="AJP48602.1"/>
    </source>
</evidence>
<dbReference type="SUPFAM" id="SSF52540">
    <property type="entry name" value="P-loop containing nucleoside triphosphate hydrolases"/>
    <property type="match status" value="1"/>
</dbReference>